<dbReference type="Pfam" id="PF00749">
    <property type="entry name" value="tRNA-synt_1c"/>
    <property type="match status" value="1"/>
</dbReference>
<evidence type="ECO:0000256" key="6">
    <source>
        <dbReference type="SAM" id="MobiDB-lite"/>
    </source>
</evidence>
<comment type="caution">
    <text evidence="8">The sequence shown here is derived from an EMBL/GenBank/DDBJ whole genome shotgun (WGS) entry which is preliminary data.</text>
</comment>
<name>A0ABQ6IB25_9MICO</name>
<keyword evidence="5" id="KW-0648">Protein biosynthesis</keyword>
<comment type="similarity">
    <text evidence="5">Belongs to the class-I aminoacyl-tRNA synthetase family.</text>
</comment>
<accession>A0ABQ6IB25</accession>
<evidence type="ECO:0000259" key="7">
    <source>
        <dbReference type="Pfam" id="PF00749"/>
    </source>
</evidence>
<dbReference type="InterPro" id="IPR014729">
    <property type="entry name" value="Rossmann-like_a/b/a_fold"/>
</dbReference>
<reference evidence="9" key="1">
    <citation type="journal article" date="2019" name="Int. J. Syst. Evol. Microbiol.">
        <title>The Global Catalogue of Microorganisms (GCM) 10K type strain sequencing project: providing services to taxonomists for standard genome sequencing and annotation.</title>
        <authorList>
            <consortium name="The Broad Institute Genomics Platform"/>
            <consortium name="The Broad Institute Genome Sequencing Center for Infectious Disease"/>
            <person name="Wu L."/>
            <person name="Ma J."/>
        </authorList>
    </citation>
    <scope>NUCLEOTIDE SEQUENCE [LARGE SCALE GENOMIC DNA]</scope>
    <source>
        <strain evidence="9">NBRC 112299</strain>
    </source>
</reference>
<organism evidence="8 9">
    <name type="scientific">Demequina litorisediminis</name>
    <dbReference type="NCBI Taxonomy" id="1849022"/>
    <lineage>
        <taxon>Bacteria</taxon>
        <taxon>Bacillati</taxon>
        <taxon>Actinomycetota</taxon>
        <taxon>Actinomycetes</taxon>
        <taxon>Micrococcales</taxon>
        <taxon>Demequinaceae</taxon>
        <taxon>Demequina</taxon>
    </lineage>
</organism>
<evidence type="ECO:0000313" key="9">
    <source>
        <dbReference type="Proteomes" id="UP001157125"/>
    </source>
</evidence>
<keyword evidence="1 5" id="KW-0436">Ligase</keyword>
<protein>
    <recommendedName>
        <fullName evidence="7">Glutamyl/glutaminyl-tRNA synthetase class Ib catalytic domain-containing protein</fullName>
    </recommendedName>
</protein>
<dbReference type="InterPro" id="IPR049940">
    <property type="entry name" value="GluQ/Sye"/>
</dbReference>
<dbReference type="RefSeq" id="WP_431308277.1">
    <property type="nucleotide sequence ID" value="NZ_BSUN01000001.1"/>
</dbReference>
<feature type="compositionally biased region" description="Low complexity" evidence="6">
    <location>
        <begin position="80"/>
        <end position="103"/>
    </location>
</feature>
<proteinExistence type="inferred from homology"/>
<dbReference type="PANTHER" id="PTHR43311:SF2">
    <property type="entry name" value="GLUTAMATE--TRNA LIGASE, MITOCHONDRIAL-RELATED"/>
    <property type="match status" value="1"/>
</dbReference>
<sequence length="103" mass="11298">MTPRSPTSRLLDALNWLGIDYDEGPGVGGPYEPYRQSQRHDLHMDVAARLLEAGYAYESFSTPEEIEARHKAAGRDPAWATTASTVTSATSRRPRSAPRVASP</sequence>
<gene>
    <name evidence="8" type="ORF">GCM10025876_06450</name>
</gene>
<keyword evidence="9" id="KW-1185">Reference proteome</keyword>
<feature type="region of interest" description="Disordered" evidence="6">
    <location>
        <begin position="67"/>
        <end position="103"/>
    </location>
</feature>
<evidence type="ECO:0000256" key="5">
    <source>
        <dbReference type="RuleBase" id="RU363037"/>
    </source>
</evidence>
<feature type="domain" description="Glutamyl/glutaminyl-tRNA synthetase class Ib catalytic" evidence="7">
    <location>
        <begin position="9"/>
        <end position="76"/>
    </location>
</feature>
<evidence type="ECO:0000256" key="1">
    <source>
        <dbReference type="ARBA" id="ARBA00022598"/>
    </source>
</evidence>
<dbReference type="InterPro" id="IPR020058">
    <property type="entry name" value="Glu/Gln-tRNA-synth_Ib_cat-dom"/>
</dbReference>
<evidence type="ECO:0000256" key="2">
    <source>
        <dbReference type="ARBA" id="ARBA00022741"/>
    </source>
</evidence>
<evidence type="ECO:0000313" key="8">
    <source>
        <dbReference type="EMBL" id="GMA34441.1"/>
    </source>
</evidence>
<keyword evidence="3 5" id="KW-0067">ATP-binding</keyword>
<evidence type="ECO:0000256" key="3">
    <source>
        <dbReference type="ARBA" id="ARBA00022840"/>
    </source>
</evidence>
<dbReference type="Proteomes" id="UP001157125">
    <property type="component" value="Unassembled WGS sequence"/>
</dbReference>
<keyword evidence="2 5" id="KW-0547">Nucleotide-binding</keyword>
<dbReference type="PANTHER" id="PTHR43311">
    <property type="entry name" value="GLUTAMATE--TRNA LIGASE"/>
    <property type="match status" value="1"/>
</dbReference>
<keyword evidence="4 5" id="KW-0030">Aminoacyl-tRNA synthetase</keyword>
<dbReference type="SUPFAM" id="SSF52374">
    <property type="entry name" value="Nucleotidylyl transferase"/>
    <property type="match status" value="1"/>
</dbReference>
<dbReference type="Gene3D" id="3.40.50.620">
    <property type="entry name" value="HUPs"/>
    <property type="match status" value="1"/>
</dbReference>
<evidence type="ECO:0000256" key="4">
    <source>
        <dbReference type="ARBA" id="ARBA00023146"/>
    </source>
</evidence>
<dbReference type="Gene3D" id="3.90.800.10">
    <property type="entry name" value="Glutamyl-tRNA Synthetase, Domain 3"/>
    <property type="match status" value="1"/>
</dbReference>
<dbReference type="EMBL" id="BSUN01000001">
    <property type="protein sequence ID" value="GMA34441.1"/>
    <property type="molecule type" value="Genomic_DNA"/>
</dbReference>